<dbReference type="GO" id="GO:0000462">
    <property type="term" value="P:maturation of SSU-rRNA from tricistronic rRNA transcript (SSU-rRNA, 5.8S rRNA, LSU-rRNA)"/>
    <property type="evidence" value="ECO:0007669"/>
    <property type="project" value="TreeGrafter"/>
</dbReference>
<feature type="compositionally biased region" description="Polar residues" evidence="5">
    <location>
        <begin position="47"/>
        <end position="58"/>
    </location>
</feature>
<dbReference type="GO" id="GO:0032040">
    <property type="term" value="C:small-subunit processome"/>
    <property type="evidence" value="ECO:0007669"/>
    <property type="project" value="TreeGrafter"/>
</dbReference>
<dbReference type="GeneID" id="116931832"/>
<dbReference type="Gene3D" id="2.130.10.10">
    <property type="entry name" value="YVTN repeat-like/Quinoprotein amine dehydrogenase"/>
    <property type="match status" value="1"/>
</dbReference>
<feature type="compositionally biased region" description="Basic residues" evidence="5">
    <location>
        <begin position="11"/>
        <end position="27"/>
    </location>
</feature>
<dbReference type="Pfam" id="PF08149">
    <property type="entry name" value="BING4CT"/>
    <property type="match status" value="1"/>
</dbReference>
<evidence type="ECO:0000256" key="2">
    <source>
        <dbReference type="ARBA" id="ARBA00022574"/>
    </source>
</evidence>
<evidence type="ECO:0000313" key="6">
    <source>
        <dbReference type="EMBL" id="JAN64802.1"/>
    </source>
</evidence>
<dbReference type="InterPro" id="IPR015943">
    <property type="entry name" value="WD40/YVTN_repeat-like_dom_sf"/>
</dbReference>
<sequence>MISSKAGTDKTKKKMRSPSKQSLKQKFKCKEDEHLLPNFRNKKPIDQRNSFTSQTNDYSNLKLKNKKSASNQNSFKSQKDDHFHTTHTNKMEFRKKEKVVKYATKLTARSEILLPEEVGFLKAGKGESTADITQVEIKSSVDITSATKQFDLSMQFGPYAINYLRNGRKMLIGGRMGHVAAFDWVTKELTCEMNVMESVHDVAWLHNETLFAIAQKNWTYIYDNQGIEVHCIKKLNNVLKMEYLPYHFLLATTNDSGTLSWLDVSIGKMVQRTHTHLGRLDVLCQNPSNAVLCCGHSKGTVSMWTPNFVSPVIKMLCHRQPVRSVAVDQTGRYMATSSVDSSLKIWDLRTYNCLQSYKLASGASNLTFSQRGLLAVSLGNIVEVYQDICTKTVQEPYLKHFVGNSISGLKFCPYEDVLGVGHARGMCSMLVPGAGEPNFDALEANPFQTKSQRTEAEVKSLLEKIQPELITLDPFELGEVNRQAVLEKFEEKTKYMFVKPPKVDLKPRKNAKTVNKFRIKQRLQQERQKKHSIVANETKQTLVRNTITPRKPESKPSVLDRFKTKTTKK</sequence>
<dbReference type="InterPro" id="IPR036322">
    <property type="entry name" value="WD40_repeat_dom_sf"/>
</dbReference>
<keyword evidence="2" id="KW-0853">WD repeat</keyword>
<feature type="compositionally biased region" description="Polar residues" evidence="5">
    <location>
        <begin position="535"/>
        <end position="548"/>
    </location>
</feature>
<dbReference type="FunFam" id="2.130.10.10:FF:001016">
    <property type="entry name" value="WD repeat-containing protein"/>
    <property type="match status" value="1"/>
</dbReference>
<dbReference type="SUPFAM" id="SSF50978">
    <property type="entry name" value="WD40 repeat-like"/>
    <property type="match status" value="1"/>
</dbReference>
<feature type="compositionally biased region" description="Basic and acidic residues" evidence="5">
    <location>
        <begin position="550"/>
        <end position="563"/>
    </location>
</feature>
<evidence type="ECO:0000256" key="1">
    <source>
        <dbReference type="ARBA" id="ARBA00004604"/>
    </source>
</evidence>
<evidence type="ECO:0000256" key="3">
    <source>
        <dbReference type="ARBA" id="ARBA00022737"/>
    </source>
</evidence>
<dbReference type="InterPro" id="IPR040315">
    <property type="entry name" value="WDR46/Utp7"/>
</dbReference>
<accession>A0A0P5KJC9</accession>
<reference evidence="6" key="1">
    <citation type="submission" date="2015-10" db="EMBL/GenBank/DDBJ databases">
        <title>EvidentialGene: Evidence-directed Construction of Complete mRNA Transcriptomes without Genomes.</title>
        <authorList>
            <person name="Gilbert D.G."/>
        </authorList>
    </citation>
    <scope>NUCLEOTIDE SEQUENCE</scope>
</reference>
<organism evidence="6">
    <name type="scientific">Daphnia magna</name>
    <dbReference type="NCBI Taxonomy" id="35525"/>
    <lineage>
        <taxon>Eukaryota</taxon>
        <taxon>Metazoa</taxon>
        <taxon>Ecdysozoa</taxon>
        <taxon>Arthropoda</taxon>
        <taxon>Crustacea</taxon>
        <taxon>Branchiopoda</taxon>
        <taxon>Diplostraca</taxon>
        <taxon>Cladocera</taxon>
        <taxon>Anomopoda</taxon>
        <taxon>Daphniidae</taxon>
        <taxon>Daphnia</taxon>
    </lineage>
</organism>
<dbReference type="PANTHER" id="PTHR14085">
    <property type="entry name" value="WD-REPEAT PROTEIN BING4"/>
    <property type="match status" value="1"/>
</dbReference>
<dbReference type="PROSITE" id="PS00678">
    <property type="entry name" value="WD_REPEATS_1"/>
    <property type="match status" value="1"/>
</dbReference>
<dbReference type="AlphaFoldDB" id="A0A0P5KJC9"/>
<evidence type="ECO:0000256" key="4">
    <source>
        <dbReference type="ARBA" id="ARBA00023242"/>
    </source>
</evidence>
<dbReference type="EMBL" id="GDIQ01029935">
    <property type="protein sequence ID" value="JAN64802.1"/>
    <property type="molecule type" value="Transcribed_RNA"/>
</dbReference>
<dbReference type="InterPro" id="IPR001680">
    <property type="entry name" value="WD40_rpt"/>
</dbReference>
<dbReference type="KEGG" id="dmk:116931832"/>
<dbReference type="SMART" id="SM01033">
    <property type="entry name" value="BING4CT"/>
    <property type="match status" value="1"/>
</dbReference>
<feature type="region of interest" description="Disordered" evidence="5">
    <location>
        <begin position="525"/>
        <end position="569"/>
    </location>
</feature>
<protein>
    <submittedName>
        <fullName evidence="6">WD repeat-containing protein</fullName>
    </submittedName>
</protein>
<feature type="compositionally biased region" description="Basic and acidic residues" evidence="5">
    <location>
        <begin position="77"/>
        <end position="86"/>
    </location>
</feature>
<feature type="region of interest" description="Disordered" evidence="5">
    <location>
        <begin position="1"/>
        <end position="86"/>
    </location>
</feature>
<dbReference type="OrthoDB" id="10251154at2759"/>
<dbReference type="PROSITE" id="PS50082">
    <property type="entry name" value="WD_REPEATS_2"/>
    <property type="match status" value="1"/>
</dbReference>
<name>A0A0P5KJC9_9CRUS</name>
<keyword evidence="4" id="KW-0539">Nucleus</keyword>
<proteinExistence type="predicted"/>
<dbReference type="Pfam" id="PF00400">
    <property type="entry name" value="WD40"/>
    <property type="match status" value="1"/>
</dbReference>
<dbReference type="PANTHER" id="PTHR14085:SF3">
    <property type="entry name" value="WD REPEAT-CONTAINING PROTEIN 46"/>
    <property type="match status" value="1"/>
</dbReference>
<comment type="subcellular location">
    <subcellularLocation>
        <location evidence="1">Nucleus</location>
        <location evidence="1">Nucleolus</location>
    </subcellularLocation>
</comment>
<dbReference type="SMART" id="SM00320">
    <property type="entry name" value="WD40"/>
    <property type="match status" value="4"/>
</dbReference>
<dbReference type="InterPro" id="IPR012952">
    <property type="entry name" value="BING4_C_dom"/>
</dbReference>
<dbReference type="GO" id="GO:0030686">
    <property type="term" value="C:90S preribosome"/>
    <property type="evidence" value="ECO:0007669"/>
    <property type="project" value="TreeGrafter"/>
</dbReference>
<evidence type="ECO:0000256" key="5">
    <source>
        <dbReference type="SAM" id="MobiDB-lite"/>
    </source>
</evidence>
<dbReference type="RefSeq" id="XP_032795367.2">
    <property type="nucleotide sequence ID" value="XM_032939476.2"/>
</dbReference>
<dbReference type="InterPro" id="IPR019775">
    <property type="entry name" value="WD40_repeat_CS"/>
</dbReference>
<keyword evidence="3" id="KW-0677">Repeat</keyword>
<dbReference type="PROSITE" id="PS50294">
    <property type="entry name" value="WD_REPEATS_REGION"/>
    <property type="match status" value="1"/>
</dbReference>